<proteinExistence type="predicted"/>
<dbReference type="PANTHER" id="PTHR20967:SF0">
    <property type="entry name" value="PROHORMONE-4"/>
    <property type="match status" value="1"/>
</dbReference>
<organism evidence="5 6">
    <name type="scientific">Ciona savignyi</name>
    <name type="common">Pacific transparent sea squirt</name>
    <dbReference type="NCBI Taxonomy" id="51511"/>
    <lineage>
        <taxon>Eukaryota</taxon>
        <taxon>Metazoa</taxon>
        <taxon>Chordata</taxon>
        <taxon>Tunicata</taxon>
        <taxon>Ascidiacea</taxon>
        <taxon>Phlebobranchia</taxon>
        <taxon>Cionidae</taxon>
        <taxon>Ciona</taxon>
    </lineage>
</organism>
<sequence length="241" mass="26735">MNCLASTVYFLLTFTMCSFANPLYKDDSNSNTEYYVSTDDYEYETEYADSDPRYKCPTDVNVRIKTSRLCDGFPDCSDASDEDRNICAMYEIETTDSPAEMIHEIPTTTADPLDYLDYGECEEGTFQCPSHPGLCLASTTRCDGRTDCPGGEDEDNCHEVLRRPEPESIPLEDGIRMSRPLSPSAPVNGNSIDESTATGGENARMTTVVVDPLANNVFYARKSIVPFPPQSEYDQDATSDS</sequence>
<dbReference type="InterPro" id="IPR002172">
    <property type="entry name" value="LDrepeatLR_classA_rpt"/>
</dbReference>
<feature type="region of interest" description="Disordered" evidence="3">
    <location>
        <begin position="170"/>
        <end position="200"/>
    </location>
</feature>
<feature type="signal peptide" evidence="4">
    <location>
        <begin position="1"/>
        <end position="20"/>
    </location>
</feature>
<keyword evidence="6" id="KW-1185">Reference proteome</keyword>
<dbReference type="Proteomes" id="UP000007875">
    <property type="component" value="Unassembled WGS sequence"/>
</dbReference>
<dbReference type="Gene3D" id="4.10.400.10">
    <property type="entry name" value="Low-density Lipoprotein Receptor"/>
    <property type="match status" value="2"/>
</dbReference>
<keyword evidence="1 2" id="KW-1015">Disulfide bond</keyword>
<dbReference type="Ensembl" id="ENSCSAVT00000018220.1">
    <property type="protein sequence ID" value="ENSCSAVP00000018023.1"/>
    <property type="gene ID" value="ENSCSAVG00000010616.1"/>
</dbReference>
<feature type="chain" id="PRO_5003579297" evidence="4">
    <location>
        <begin position="21"/>
        <end position="241"/>
    </location>
</feature>
<dbReference type="PROSITE" id="PS01209">
    <property type="entry name" value="LDLRA_1"/>
    <property type="match status" value="1"/>
</dbReference>
<dbReference type="CDD" id="cd00112">
    <property type="entry name" value="LDLa"/>
    <property type="match status" value="2"/>
</dbReference>
<evidence type="ECO:0000256" key="1">
    <source>
        <dbReference type="ARBA" id="ARBA00023157"/>
    </source>
</evidence>
<evidence type="ECO:0000256" key="2">
    <source>
        <dbReference type="PROSITE-ProRule" id="PRU00124"/>
    </source>
</evidence>
<dbReference type="AlphaFoldDB" id="H2ZKA7"/>
<protein>
    <submittedName>
        <fullName evidence="5">Uncharacterized protein</fullName>
    </submittedName>
</protein>
<feature type="compositionally biased region" description="Polar residues" evidence="3">
    <location>
        <begin position="185"/>
        <end position="199"/>
    </location>
</feature>
<evidence type="ECO:0000313" key="5">
    <source>
        <dbReference type="Ensembl" id="ENSCSAVP00000018023.1"/>
    </source>
</evidence>
<keyword evidence="4" id="KW-0732">Signal</keyword>
<dbReference type="InParanoid" id="H2ZKA7"/>
<dbReference type="PROSITE" id="PS50068">
    <property type="entry name" value="LDLRA_2"/>
    <property type="match status" value="1"/>
</dbReference>
<reference evidence="6" key="1">
    <citation type="submission" date="2003-08" db="EMBL/GenBank/DDBJ databases">
        <authorList>
            <person name="Birren B."/>
            <person name="Nusbaum C."/>
            <person name="Abebe A."/>
            <person name="Abouelleil A."/>
            <person name="Adekoya E."/>
            <person name="Ait-zahra M."/>
            <person name="Allen N."/>
            <person name="Allen T."/>
            <person name="An P."/>
            <person name="Anderson M."/>
            <person name="Anderson S."/>
            <person name="Arachchi H."/>
            <person name="Armbruster J."/>
            <person name="Bachantsang P."/>
            <person name="Baldwin J."/>
            <person name="Barry A."/>
            <person name="Bayul T."/>
            <person name="Blitshsteyn B."/>
            <person name="Bloom T."/>
            <person name="Blye J."/>
            <person name="Boguslavskiy L."/>
            <person name="Borowsky M."/>
            <person name="Boukhgalter B."/>
            <person name="Brunache A."/>
            <person name="Butler J."/>
            <person name="Calixte N."/>
            <person name="Calvo S."/>
            <person name="Camarata J."/>
            <person name="Campo K."/>
            <person name="Chang J."/>
            <person name="Cheshatsang Y."/>
            <person name="Citroen M."/>
            <person name="Collymore A."/>
            <person name="Considine T."/>
            <person name="Cook A."/>
            <person name="Cooke P."/>
            <person name="Corum B."/>
            <person name="Cuomo C."/>
            <person name="David R."/>
            <person name="Dawoe T."/>
            <person name="Degray S."/>
            <person name="Dodge S."/>
            <person name="Dooley K."/>
            <person name="Dorje P."/>
            <person name="Dorjee K."/>
            <person name="Dorris L."/>
            <person name="Duffey N."/>
            <person name="Dupes A."/>
            <person name="Elkins T."/>
            <person name="Engels R."/>
            <person name="Erickson J."/>
            <person name="Farina A."/>
            <person name="Faro S."/>
            <person name="Ferreira P."/>
            <person name="Fischer H."/>
            <person name="Fitzgerald M."/>
            <person name="Foley K."/>
            <person name="Gage D."/>
            <person name="Galagan J."/>
            <person name="Gearin G."/>
            <person name="Gnerre S."/>
            <person name="Gnirke A."/>
            <person name="Goyette A."/>
            <person name="Graham J."/>
            <person name="Grandbois E."/>
            <person name="Gyaltsen K."/>
            <person name="Hafez N."/>
            <person name="Hagopian D."/>
            <person name="Hagos B."/>
            <person name="Hall J."/>
            <person name="Hatcher B."/>
            <person name="Heller A."/>
            <person name="Higgins H."/>
            <person name="Honan T."/>
            <person name="Horn A."/>
            <person name="Houde N."/>
            <person name="Hughes L."/>
            <person name="Hulme W."/>
            <person name="Husby E."/>
            <person name="Iliev I."/>
            <person name="Jaffe D."/>
            <person name="Jones C."/>
            <person name="Kamal M."/>
            <person name="Kamat A."/>
            <person name="Kamvysselis M."/>
            <person name="Karlsson E."/>
            <person name="Kells C."/>
            <person name="Kieu A."/>
            <person name="Kisner P."/>
            <person name="Kodira C."/>
            <person name="Kulbokas E."/>
            <person name="Labutti K."/>
            <person name="Lama D."/>
            <person name="Landers T."/>
            <person name="Leger J."/>
            <person name="Levine S."/>
            <person name="Lewis D."/>
            <person name="Lewis T."/>
            <person name="Lindblad-toh K."/>
            <person name="Liu X."/>
            <person name="Lokyitsang T."/>
            <person name="Lokyitsang Y."/>
            <person name="Lucien O."/>
            <person name="Lui A."/>
            <person name="Ma L.J."/>
            <person name="Mabbitt R."/>
            <person name="Macdonald J."/>
            <person name="Maclean C."/>
            <person name="Major J."/>
            <person name="Manning J."/>
            <person name="Marabella R."/>
            <person name="Maru K."/>
            <person name="Matthews C."/>
            <person name="Mauceli E."/>
            <person name="Mccarthy M."/>
            <person name="Mcdonough S."/>
            <person name="Mcghee T."/>
            <person name="Meldrim J."/>
            <person name="Meneus L."/>
            <person name="Mesirov J."/>
            <person name="Mihalev A."/>
            <person name="Mihova T."/>
            <person name="Mikkelsen T."/>
            <person name="Mlenga V."/>
            <person name="Moru K."/>
            <person name="Mozes J."/>
            <person name="Mulrain L."/>
            <person name="Munson G."/>
            <person name="Naylor J."/>
            <person name="Newes C."/>
            <person name="Nguyen C."/>
            <person name="Nguyen N."/>
            <person name="Nguyen T."/>
            <person name="Nicol R."/>
            <person name="Nielsen C."/>
            <person name="Nizzari M."/>
            <person name="Norbu C."/>
            <person name="Norbu N."/>
            <person name="O'donnell P."/>
            <person name="Okoawo O."/>
            <person name="O'leary S."/>
            <person name="Omotosho B."/>
            <person name="O'neill K."/>
            <person name="Osman S."/>
            <person name="Parker S."/>
            <person name="Perrin D."/>
            <person name="Phunkhang P."/>
            <person name="Piqani B."/>
            <person name="Purcell S."/>
            <person name="Rachupka T."/>
            <person name="Ramasamy U."/>
            <person name="Rameau R."/>
            <person name="Ray V."/>
            <person name="Raymond C."/>
            <person name="Retta R."/>
            <person name="Richardson S."/>
            <person name="Rise C."/>
            <person name="Rodriguez J."/>
            <person name="Rogers J."/>
            <person name="Rogov P."/>
            <person name="Rutman M."/>
            <person name="Schupbach R."/>
            <person name="Seaman C."/>
            <person name="Settipalli S."/>
            <person name="Sharpe T."/>
            <person name="Sheridan J."/>
            <person name="Sherpa N."/>
            <person name="Shi J."/>
            <person name="Smirnov S."/>
            <person name="Smith C."/>
            <person name="Sougnez C."/>
            <person name="Spencer B."/>
            <person name="Stalker J."/>
            <person name="Stange-thomann N."/>
            <person name="Stavropoulos S."/>
            <person name="Stetson K."/>
            <person name="Stone C."/>
            <person name="Stone S."/>
            <person name="Stubbs M."/>
            <person name="Talamas J."/>
            <person name="Tchuinga P."/>
            <person name="Tenzing P."/>
            <person name="Tesfaye S."/>
            <person name="Theodore J."/>
            <person name="Thoulutsang Y."/>
            <person name="Topham K."/>
            <person name="Towey S."/>
            <person name="Tsamla T."/>
            <person name="Tsomo N."/>
            <person name="Vallee D."/>
            <person name="Vassiliev H."/>
            <person name="Venkataraman V."/>
            <person name="Vinson J."/>
            <person name="Vo A."/>
            <person name="Wade C."/>
            <person name="Wang S."/>
            <person name="Wangchuk T."/>
            <person name="Wangdi T."/>
            <person name="Whittaker C."/>
            <person name="Wilkinson J."/>
            <person name="Wu Y."/>
            <person name="Wyman D."/>
            <person name="Yadav S."/>
            <person name="Yang S."/>
            <person name="Yang X."/>
            <person name="Yeager S."/>
            <person name="Yee E."/>
            <person name="Young G."/>
            <person name="Zainoun J."/>
            <person name="Zembeck L."/>
            <person name="Zimmer A."/>
            <person name="Zody M."/>
            <person name="Lander E."/>
        </authorList>
    </citation>
    <scope>NUCLEOTIDE SEQUENCE [LARGE SCALE GENOMIC DNA]</scope>
</reference>
<reference evidence="5" key="2">
    <citation type="submission" date="2025-08" db="UniProtKB">
        <authorList>
            <consortium name="Ensembl"/>
        </authorList>
    </citation>
    <scope>IDENTIFICATION</scope>
</reference>
<dbReference type="STRING" id="51511.ENSCSAVP00000018023"/>
<evidence type="ECO:0000313" key="6">
    <source>
        <dbReference type="Proteomes" id="UP000007875"/>
    </source>
</evidence>
<dbReference type="SUPFAM" id="SSF57424">
    <property type="entry name" value="LDL receptor-like module"/>
    <property type="match status" value="2"/>
</dbReference>
<dbReference type="SMART" id="SM00192">
    <property type="entry name" value="LDLa"/>
    <property type="match status" value="2"/>
</dbReference>
<evidence type="ECO:0000256" key="3">
    <source>
        <dbReference type="SAM" id="MobiDB-lite"/>
    </source>
</evidence>
<dbReference type="Pfam" id="PF00057">
    <property type="entry name" value="Ldl_recept_a"/>
    <property type="match status" value="1"/>
</dbReference>
<dbReference type="InterPro" id="IPR023415">
    <property type="entry name" value="LDLR_class-A_CS"/>
</dbReference>
<comment type="caution">
    <text evidence="2">Lacks conserved residue(s) required for the propagation of feature annotation.</text>
</comment>
<name>H2ZKA7_CIOSA</name>
<reference evidence="5" key="3">
    <citation type="submission" date="2025-09" db="UniProtKB">
        <authorList>
            <consortium name="Ensembl"/>
        </authorList>
    </citation>
    <scope>IDENTIFICATION</scope>
</reference>
<evidence type="ECO:0000256" key="4">
    <source>
        <dbReference type="SAM" id="SignalP"/>
    </source>
</evidence>
<dbReference type="InterPro" id="IPR036055">
    <property type="entry name" value="LDL_receptor-like_sf"/>
</dbReference>
<feature type="disulfide bond" evidence="2">
    <location>
        <begin position="142"/>
        <end position="157"/>
    </location>
</feature>
<dbReference type="HOGENOM" id="CLU_1153899_0_0_1"/>
<dbReference type="PRINTS" id="PR00261">
    <property type="entry name" value="LDLRECEPTOR"/>
</dbReference>
<dbReference type="PANTHER" id="PTHR20967">
    <property type="entry name" value="PROHORMONE-4"/>
    <property type="match status" value="1"/>
</dbReference>
<accession>H2ZKA7</accession>
<dbReference type="GeneTree" id="ENSGT00720000110099"/>
<dbReference type="InterPro" id="IPR053103">
    <property type="entry name" value="IDLSRF-like_peptide"/>
</dbReference>